<evidence type="ECO:0000256" key="1">
    <source>
        <dbReference type="SAM" id="SignalP"/>
    </source>
</evidence>
<protein>
    <submittedName>
        <fullName evidence="2">Uncharacterized protein</fullName>
    </submittedName>
</protein>
<proteinExistence type="predicted"/>
<keyword evidence="3" id="KW-1185">Reference proteome</keyword>
<reference evidence="2 3" key="1">
    <citation type="submission" date="2014-03" db="EMBL/GenBank/DDBJ databases">
        <title>Draft genome of the hookworm Oesophagostomum dentatum.</title>
        <authorList>
            <person name="Mitreva M."/>
        </authorList>
    </citation>
    <scope>NUCLEOTIDE SEQUENCE [LARGE SCALE GENOMIC DNA]</scope>
    <source>
        <strain evidence="2 3">OD-Hann</strain>
    </source>
</reference>
<keyword evidence="1" id="KW-0732">Signal</keyword>
<dbReference type="EMBL" id="KN577179">
    <property type="protein sequence ID" value="KHJ82777.1"/>
    <property type="molecule type" value="Genomic_DNA"/>
</dbReference>
<evidence type="ECO:0000313" key="3">
    <source>
        <dbReference type="Proteomes" id="UP000053660"/>
    </source>
</evidence>
<dbReference type="AlphaFoldDB" id="A0A0B1SGW0"/>
<evidence type="ECO:0000313" key="2">
    <source>
        <dbReference type="EMBL" id="KHJ82777.1"/>
    </source>
</evidence>
<dbReference type="Proteomes" id="UP000053660">
    <property type="component" value="Unassembled WGS sequence"/>
</dbReference>
<sequence>MKQLLLVLLVVTLAICERQACNKYYPCPLRSRCRDGYCVGVERGVPFTSCPMYGLTTPLKGCELKSEKDKWNCKRPYWSCKNKQ</sequence>
<feature type="signal peptide" evidence="1">
    <location>
        <begin position="1"/>
        <end position="16"/>
    </location>
</feature>
<feature type="chain" id="PRO_5002060957" evidence="1">
    <location>
        <begin position="17"/>
        <end position="84"/>
    </location>
</feature>
<accession>A0A0B1SGW0</accession>
<name>A0A0B1SGW0_OESDE</name>
<gene>
    <name evidence="2" type="ORF">OESDEN_17528</name>
</gene>
<organism evidence="2 3">
    <name type="scientific">Oesophagostomum dentatum</name>
    <name type="common">Nodular worm</name>
    <dbReference type="NCBI Taxonomy" id="61180"/>
    <lineage>
        <taxon>Eukaryota</taxon>
        <taxon>Metazoa</taxon>
        <taxon>Ecdysozoa</taxon>
        <taxon>Nematoda</taxon>
        <taxon>Chromadorea</taxon>
        <taxon>Rhabditida</taxon>
        <taxon>Rhabditina</taxon>
        <taxon>Rhabditomorpha</taxon>
        <taxon>Strongyloidea</taxon>
        <taxon>Strongylidae</taxon>
        <taxon>Oesophagostomum</taxon>
    </lineage>
</organism>